<reference evidence="1 2" key="1">
    <citation type="submission" date="2023-01" db="EMBL/GenBank/DDBJ databases">
        <title>Novel diversity within Roseofilum (Cyanobacteria; Desertifilaceae) from marine benthic mats with descriptions of four novel species.</title>
        <authorList>
            <person name="Wang Y."/>
            <person name="Berthold D.E."/>
            <person name="Hu J."/>
            <person name="Lefler F.W."/>
            <person name="Laughinghouse H.D. IV."/>
        </authorList>
    </citation>
    <scope>NUCLEOTIDE SEQUENCE [LARGE SCALE GENOMIC DNA]</scope>
    <source>
        <strain evidence="1 2">BLCC-M91</strain>
    </source>
</reference>
<gene>
    <name evidence="1" type="ORF">PJF56_02435</name>
</gene>
<keyword evidence="1" id="KW-0808">Transferase</keyword>
<dbReference type="Gene3D" id="3.40.50.150">
    <property type="entry name" value="Vaccinia Virus protein VP39"/>
    <property type="match status" value="1"/>
</dbReference>
<dbReference type="Proteomes" id="UP001231370">
    <property type="component" value="Unassembled WGS sequence"/>
</dbReference>
<dbReference type="CDD" id="cd02440">
    <property type="entry name" value="AdoMet_MTases"/>
    <property type="match status" value="1"/>
</dbReference>
<dbReference type="GO" id="GO:0008168">
    <property type="term" value="F:methyltransferase activity"/>
    <property type="evidence" value="ECO:0007669"/>
    <property type="project" value="UniProtKB-KW"/>
</dbReference>
<sequence length="227" mass="26367">MTETLYDREFYKTQQQGSIQSAQVVVPMIMDLIQPKSIIDVGCGVGTWLSVFNQCGIDDYLGIDGAYVDPKMLMIPQDKFQTFKPEQPIDLSREFDLVVSLEVAEHILPNYAQDFVKTLTELGPVVMFSAAIPYQGGTGHVNEQWPEYWQDYFRKYGYVVFDVIRAKIWNDEAVEPWYRQNILLYIREDFTDRYPQVKKEIERKQSLPLALVHPETYLYNVTDPKSG</sequence>
<evidence type="ECO:0000313" key="1">
    <source>
        <dbReference type="EMBL" id="MDJ1177714.1"/>
    </source>
</evidence>
<keyword evidence="1" id="KW-0489">Methyltransferase</keyword>
<comment type="caution">
    <text evidence="1">The sequence shown here is derived from an EMBL/GenBank/DDBJ whole genome shotgun (WGS) entry which is preliminary data.</text>
</comment>
<evidence type="ECO:0000313" key="2">
    <source>
        <dbReference type="Proteomes" id="UP001231370"/>
    </source>
</evidence>
<organism evidence="1 2">
    <name type="scientific">Roseofilum halophilum BLCC-M91</name>
    <dbReference type="NCBI Taxonomy" id="3022259"/>
    <lineage>
        <taxon>Bacteria</taxon>
        <taxon>Bacillati</taxon>
        <taxon>Cyanobacteriota</taxon>
        <taxon>Cyanophyceae</taxon>
        <taxon>Desertifilales</taxon>
        <taxon>Desertifilaceae</taxon>
        <taxon>Roseofilum</taxon>
        <taxon>Roseofilum halophilum</taxon>
    </lineage>
</organism>
<dbReference type="GO" id="GO:0032259">
    <property type="term" value="P:methylation"/>
    <property type="evidence" value="ECO:0007669"/>
    <property type="project" value="UniProtKB-KW"/>
</dbReference>
<dbReference type="SUPFAM" id="SSF53335">
    <property type="entry name" value="S-adenosyl-L-methionine-dependent methyltransferases"/>
    <property type="match status" value="1"/>
</dbReference>
<dbReference type="RefSeq" id="WP_283761042.1">
    <property type="nucleotide sequence ID" value="NZ_JAQPOK010000016.1"/>
</dbReference>
<dbReference type="Pfam" id="PF13489">
    <property type="entry name" value="Methyltransf_23"/>
    <property type="match status" value="1"/>
</dbReference>
<keyword evidence="2" id="KW-1185">Reference proteome</keyword>
<dbReference type="InterPro" id="IPR029063">
    <property type="entry name" value="SAM-dependent_MTases_sf"/>
</dbReference>
<proteinExistence type="predicted"/>
<name>A0ABT7BEW4_9CYAN</name>
<accession>A0ABT7BEW4</accession>
<dbReference type="EMBL" id="JAQPOK010000016">
    <property type="protein sequence ID" value="MDJ1177714.1"/>
    <property type="molecule type" value="Genomic_DNA"/>
</dbReference>
<protein>
    <submittedName>
        <fullName evidence="1">Methyltransferase domain-containing protein</fullName>
    </submittedName>
</protein>